<dbReference type="Pfam" id="PF01032">
    <property type="entry name" value="FecCD"/>
    <property type="match status" value="1"/>
</dbReference>
<feature type="transmembrane region" description="Helical" evidence="8">
    <location>
        <begin position="195"/>
        <end position="214"/>
    </location>
</feature>
<reference evidence="9 10" key="1">
    <citation type="submission" date="2018-09" db="EMBL/GenBank/DDBJ databases">
        <authorList>
            <person name="Zhu H."/>
        </authorList>
    </citation>
    <scope>NUCLEOTIDE SEQUENCE [LARGE SCALE GENOMIC DNA]</scope>
    <source>
        <strain evidence="9 10">K2R10-39</strain>
    </source>
</reference>
<feature type="transmembrane region" description="Helical" evidence="8">
    <location>
        <begin position="312"/>
        <end position="331"/>
    </location>
</feature>
<keyword evidence="10" id="KW-1185">Reference proteome</keyword>
<dbReference type="OrthoDB" id="9782305at2"/>
<keyword evidence="7 8" id="KW-0472">Membrane</keyword>
<comment type="caution">
    <text evidence="9">The sequence shown here is derived from an EMBL/GenBank/DDBJ whole genome shotgun (WGS) entry which is preliminary data.</text>
</comment>
<dbReference type="EMBL" id="QYUN01000002">
    <property type="protein sequence ID" value="RJG07869.1"/>
    <property type="molecule type" value="Genomic_DNA"/>
</dbReference>
<accession>A0A418X605</accession>
<dbReference type="GO" id="GO:0005886">
    <property type="term" value="C:plasma membrane"/>
    <property type="evidence" value="ECO:0007669"/>
    <property type="project" value="UniProtKB-SubCell"/>
</dbReference>
<evidence type="ECO:0000256" key="6">
    <source>
        <dbReference type="ARBA" id="ARBA00022989"/>
    </source>
</evidence>
<dbReference type="Proteomes" id="UP000285190">
    <property type="component" value="Unassembled WGS sequence"/>
</dbReference>
<evidence type="ECO:0000256" key="7">
    <source>
        <dbReference type="ARBA" id="ARBA00023136"/>
    </source>
</evidence>
<evidence type="ECO:0000256" key="1">
    <source>
        <dbReference type="ARBA" id="ARBA00004651"/>
    </source>
</evidence>
<dbReference type="PANTHER" id="PTHR30472">
    <property type="entry name" value="FERRIC ENTEROBACTIN TRANSPORT SYSTEM PERMEASE PROTEIN"/>
    <property type="match status" value="1"/>
</dbReference>
<dbReference type="InterPro" id="IPR037294">
    <property type="entry name" value="ABC_BtuC-like"/>
</dbReference>
<dbReference type="SUPFAM" id="SSF81345">
    <property type="entry name" value="ABC transporter involved in vitamin B12 uptake, BtuC"/>
    <property type="match status" value="1"/>
</dbReference>
<comment type="subcellular location">
    <subcellularLocation>
        <location evidence="1">Cell membrane</location>
        <topology evidence="1">Multi-pass membrane protein</topology>
    </subcellularLocation>
</comment>
<keyword evidence="5 8" id="KW-0812">Transmembrane</keyword>
<keyword evidence="6 8" id="KW-1133">Transmembrane helix</keyword>
<proteinExistence type="inferred from homology"/>
<feature type="transmembrane region" description="Helical" evidence="8">
    <location>
        <begin position="12"/>
        <end position="33"/>
    </location>
</feature>
<dbReference type="Gene3D" id="1.10.3470.10">
    <property type="entry name" value="ABC transporter involved in vitamin B12 uptake, BtuC"/>
    <property type="match status" value="1"/>
</dbReference>
<sequence>MTRPTADGLTASALAVPALGAVLLMVAVLSLAVGSVPVPVFDGLCDWLAGRPSVAAMIVGEIRLPRTLLSLLVGACLGLSGAALQGLLRNPLADPGLTGASQGAALGAAAVFYFGLFPGLGEMAPAMAGLIGAGLALLLMLALAGAARPSQVILAGLAISTLTGAALAAVLNFAPNPYAMQELVFWLLGSVSERGLGQLRILLPALLVGGVLIWGQRRLLAALSLGEQAAQSMGLSFARGGRMLVLGVALLVGASVSIAGSIGFVGLIVPHLMRPLVRHRPERLLLPSALAGAILVGLADMVVRLLPPGREIKLGVLTSLIGAPLFIWLVWRERRQWL</sequence>
<dbReference type="PANTHER" id="PTHR30472:SF25">
    <property type="entry name" value="ABC TRANSPORTER PERMEASE PROTEIN MJ0876-RELATED"/>
    <property type="match status" value="1"/>
</dbReference>
<evidence type="ECO:0000256" key="3">
    <source>
        <dbReference type="ARBA" id="ARBA00022448"/>
    </source>
</evidence>
<feature type="transmembrane region" description="Helical" evidence="8">
    <location>
        <begin position="284"/>
        <end position="306"/>
    </location>
</feature>
<name>A0A418X605_9BURK</name>
<feature type="transmembrane region" description="Helical" evidence="8">
    <location>
        <begin position="244"/>
        <end position="272"/>
    </location>
</feature>
<evidence type="ECO:0000256" key="5">
    <source>
        <dbReference type="ARBA" id="ARBA00022692"/>
    </source>
</evidence>
<feature type="transmembrane region" description="Helical" evidence="8">
    <location>
        <begin position="126"/>
        <end position="145"/>
    </location>
</feature>
<gene>
    <name evidence="9" type="ORF">D3870_05930</name>
</gene>
<evidence type="ECO:0000313" key="9">
    <source>
        <dbReference type="EMBL" id="RJG07869.1"/>
    </source>
</evidence>
<dbReference type="CDD" id="cd06550">
    <property type="entry name" value="TM_ABC_iron-siderophores_like"/>
    <property type="match status" value="1"/>
</dbReference>
<organism evidence="9 10">
    <name type="scientific">Noviherbaspirillum cavernae</name>
    <dbReference type="NCBI Taxonomy" id="2320862"/>
    <lineage>
        <taxon>Bacteria</taxon>
        <taxon>Pseudomonadati</taxon>
        <taxon>Pseudomonadota</taxon>
        <taxon>Betaproteobacteria</taxon>
        <taxon>Burkholderiales</taxon>
        <taxon>Oxalobacteraceae</taxon>
        <taxon>Noviherbaspirillum</taxon>
    </lineage>
</organism>
<evidence type="ECO:0000313" key="10">
    <source>
        <dbReference type="Proteomes" id="UP000285190"/>
    </source>
</evidence>
<evidence type="ECO:0000256" key="8">
    <source>
        <dbReference type="SAM" id="Phobius"/>
    </source>
</evidence>
<evidence type="ECO:0000256" key="2">
    <source>
        <dbReference type="ARBA" id="ARBA00007935"/>
    </source>
</evidence>
<dbReference type="RefSeq" id="WP_119741743.1">
    <property type="nucleotide sequence ID" value="NZ_QYUN01000002.1"/>
</dbReference>
<dbReference type="AlphaFoldDB" id="A0A418X605"/>
<feature type="transmembrane region" description="Helical" evidence="8">
    <location>
        <begin position="152"/>
        <end position="175"/>
    </location>
</feature>
<comment type="similarity">
    <text evidence="2">Belongs to the binding-protein-dependent transport system permease family. FecCD subfamily.</text>
</comment>
<dbReference type="InterPro" id="IPR000522">
    <property type="entry name" value="ABC_transptr_permease_BtuC"/>
</dbReference>
<dbReference type="GO" id="GO:0022857">
    <property type="term" value="F:transmembrane transporter activity"/>
    <property type="evidence" value="ECO:0007669"/>
    <property type="project" value="InterPro"/>
</dbReference>
<feature type="transmembrane region" description="Helical" evidence="8">
    <location>
        <begin position="100"/>
        <end position="120"/>
    </location>
</feature>
<feature type="transmembrane region" description="Helical" evidence="8">
    <location>
        <begin position="67"/>
        <end position="88"/>
    </location>
</feature>
<keyword evidence="3" id="KW-0813">Transport</keyword>
<evidence type="ECO:0000256" key="4">
    <source>
        <dbReference type="ARBA" id="ARBA00022475"/>
    </source>
</evidence>
<keyword evidence="4" id="KW-1003">Cell membrane</keyword>
<protein>
    <submittedName>
        <fullName evidence="9">Iron ABC transporter permease</fullName>
    </submittedName>
</protein>